<evidence type="ECO:0000313" key="2">
    <source>
        <dbReference type="EMBL" id="RIY36817.1"/>
    </source>
</evidence>
<dbReference type="InterPro" id="IPR036709">
    <property type="entry name" value="Autotransporte_beta_dom_sf"/>
</dbReference>
<feature type="domain" description="Autotransporter" evidence="1">
    <location>
        <begin position="16"/>
        <end position="212"/>
    </location>
</feature>
<dbReference type="EMBL" id="NRJG01000098">
    <property type="protein sequence ID" value="RIY36817.1"/>
    <property type="molecule type" value="Genomic_DNA"/>
</dbReference>
<dbReference type="Proteomes" id="UP000265916">
    <property type="component" value="Unassembled WGS sequence"/>
</dbReference>
<keyword evidence="3" id="KW-1185">Reference proteome</keyword>
<organism evidence="2 3">
    <name type="scientific">Psittacicella hinzii</name>
    <dbReference type="NCBI Taxonomy" id="2028575"/>
    <lineage>
        <taxon>Bacteria</taxon>
        <taxon>Pseudomonadati</taxon>
        <taxon>Pseudomonadota</taxon>
        <taxon>Gammaproteobacteria</taxon>
        <taxon>Pasteurellales</taxon>
        <taxon>Psittacicellaceae</taxon>
        <taxon>Psittacicella</taxon>
    </lineage>
</organism>
<name>A0A3A1YLC7_9GAMM</name>
<reference evidence="2 3" key="1">
    <citation type="submission" date="2017-08" db="EMBL/GenBank/DDBJ databases">
        <title>Reclassification of Bisgaard taxon 37 and 44.</title>
        <authorList>
            <person name="Christensen H."/>
        </authorList>
    </citation>
    <scope>NUCLEOTIDE SEQUENCE [LARGE SCALE GENOMIC DNA]</scope>
    <source>
        <strain evidence="2 3">111</strain>
    </source>
</reference>
<protein>
    <recommendedName>
        <fullName evidence="1">Autotransporter domain-containing protein</fullName>
    </recommendedName>
</protein>
<gene>
    <name evidence="2" type="ORF">CKF58_05590</name>
</gene>
<dbReference type="AlphaFoldDB" id="A0A3A1YLC7"/>
<dbReference type="InterPro" id="IPR005546">
    <property type="entry name" value="Autotransporte_beta"/>
</dbReference>
<accession>A0A3A1YLC7</accession>
<evidence type="ECO:0000313" key="3">
    <source>
        <dbReference type="Proteomes" id="UP000265916"/>
    </source>
</evidence>
<dbReference type="Gene3D" id="2.40.128.130">
    <property type="entry name" value="Autotransporter beta-domain"/>
    <property type="match status" value="1"/>
</dbReference>
<dbReference type="RefSeq" id="WP_222987726.1">
    <property type="nucleotide sequence ID" value="NZ_JBHSSP010000036.1"/>
</dbReference>
<proteinExistence type="predicted"/>
<evidence type="ECO:0000259" key="1">
    <source>
        <dbReference type="Pfam" id="PF03797"/>
    </source>
</evidence>
<dbReference type="SUPFAM" id="SSF103515">
    <property type="entry name" value="Autotransporter"/>
    <property type="match status" value="1"/>
</dbReference>
<comment type="caution">
    <text evidence="2">The sequence shown here is derived from an EMBL/GenBank/DDBJ whole genome shotgun (WGS) entry which is preliminary data.</text>
</comment>
<dbReference type="Pfam" id="PF03797">
    <property type="entry name" value="Autotransporter"/>
    <property type="match status" value="1"/>
</dbReference>
<sequence>MEQGVASSATKADWHEKLRTTKVYYAKAKVKSQGLILSLGKVWSDTWLSASLYSYNHKFTVDRSSLTVYDQTTEFNGHSYGLSVQAGIKLWQTSNAGLELHGGLTAQIYQQRAFAEQSSSSSASILSIATVSKNHYDAYANLGIKVWYNFKTFSFDSGLDLALNFQQSLSQNRFQVATSTQDLANGFNQDFLAELFLGYRINLTDKLTIKLSTNVTKANAYINVCGKLSLNYAF</sequence>